<evidence type="ECO:0000256" key="2">
    <source>
        <dbReference type="ARBA" id="ARBA00022485"/>
    </source>
</evidence>
<dbReference type="PANTHER" id="PTHR11135:SF1">
    <property type="entry name" value="PROTEIN YHCC"/>
    <property type="match status" value="1"/>
</dbReference>
<dbReference type="Pfam" id="PF04055">
    <property type="entry name" value="Radical_SAM"/>
    <property type="match status" value="1"/>
</dbReference>
<dbReference type="SFLD" id="SFLDS00029">
    <property type="entry name" value="Radical_SAM"/>
    <property type="match status" value="1"/>
</dbReference>
<keyword evidence="5" id="KW-0408">Iron</keyword>
<dbReference type="AlphaFoldDB" id="A0A1F6GYS7"/>
<dbReference type="Gene3D" id="3.80.30.20">
    <property type="entry name" value="tm_1862 like domain"/>
    <property type="match status" value="1"/>
</dbReference>
<dbReference type="InterPro" id="IPR023404">
    <property type="entry name" value="rSAM_horseshoe"/>
</dbReference>
<dbReference type="InterPro" id="IPR006638">
    <property type="entry name" value="Elp3/MiaA/NifB-like_rSAM"/>
</dbReference>
<feature type="domain" description="Radical SAM core" evidence="7">
    <location>
        <begin position="23"/>
        <end position="264"/>
    </location>
</feature>
<dbReference type="InterPro" id="IPR032432">
    <property type="entry name" value="Radical_SAM_C"/>
</dbReference>
<comment type="caution">
    <text evidence="8">The sequence shown here is derived from an EMBL/GenBank/DDBJ whole genome shotgun (WGS) entry which is preliminary data.</text>
</comment>
<dbReference type="SFLD" id="SFLDG01091">
    <property type="entry name" value="uncharacterized_CHP01210-like"/>
    <property type="match status" value="1"/>
</dbReference>
<dbReference type="NCBIfam" id="TIGR01212">
    <property type="entry name" value="TIGR01212 family radical SAM protein"/>
    <property type="match status" value="1"/>
</dbReference>
<dbReference type="SUPFAM" id="SSF102114">
    <property type="entry name" value="Radical SAM enzymes"/>
    <property type="match status" value="1"/>
</dbReference>
<dbReference type="GO" id="GO:0051539">
    <property type="term" value="F:4 iron, 4 sulfur cluster binding"/>
    <property type="evidence" value="ECO:0007669"/>
    <property type="project" value="UniProtKB-KW"/>
</dbReference>
<reference evidence="8 9" key="1">
    <citation type="journal article" date="2016" name="Nat. Commun.">
        <title>Thousands of microbial genomes shed light on interconnected biogeochemical processes in an aquifer system.</title>
        <authorList>
            <person name="Anantharaman K."/>
            <person name="Brown C.T."/>
            <person name="Hug L.A."/>
            <person name="Sharon I."/>
            <person name="Castelle C.J."/>
            <person name="Probst A.J."/>
            <person name="Thomas B.C."/>
            <person name="Singh A."/>
            <person name="Wilkins M.J."/>
            <person name="Karaoz U."/>
            <person name="Brodie E.L."/>
            <person name="Williams K.H."/>
            <person name="Hubbard S.S."/>
            <person name="Banfield J.F."/>
        </authorList>
    </citation>
    <scope>NUCLEOTIDE SEQUENCE [LARGE SCALE GENOMIC DNA]</scope>
</reference>
<evidence type="ECO:0000256" key="1">
    <source>
        <dbReference type="ARBA" id="ARBA00001966"/>
    </source>
</evidence>
<sequence>MPPFPESWGGRRYHSISQAYQQRFGQKVHKLALSVSQSCPNRSSEIGVCVFCDEWGSAGIYVRPELSVAAQIAAYKAGMKERFRTQGFLAYFQPYTNSFTRTQDLERQLRAALEDSEVLGLIIGTRPDCLNKSLFPLLAELAQETYVCVELGVQSFEDPALDFLNRGHDAAQSTEAILRLKEVPGLEVGVHLIFGLPHEGDQEILFAAHETNRLGVNNVKLHNLHVLKNTPLETLYRQGDFTPLELEEYARRVVLFLEHANPTLAVGRLAAKASREEELVAPAWTAQKMLPINRIEGMLKAQNTWQSRLWTGEAPWT</sequence>
<gene>
    <name evidence="8" type="ORF">A2557_02255</name>
</gene>
<accession>A0A1F6GYS7</accession>
<dbReference type="PANTHER" id="PTHR11135">
    <property type="entry name" value="HISTONE ACETYLTRANSFERASE-RELATED"/>
    <property type="match status" value="1"/>
</dbReference>
<dbReference type="InterPro" id="IPR039661">
    <property type="entry name" value="ELP3"/>
</dbReference>
<dbReference type="InterPro" id="IPR007197">
    <property type="entry name" value="rSAM"/>
</dbReference>
<comment type="cofactor">
    <cofactor evidence="1">
        <name>[4Fe-4S] cluster</name>
        <dbReference type="ChEBI" id="CHEBI:49883"/>
    </cofactor>
</comment>
<evidence type="ECO:0000313" key="8">
    <source>
        <dbReference type="EMBL" id="OGH03326.1"/>
    </source>
</evidence>
<dbReference type="EMBL" id="MFNF01000017">
    <property type="protein sequence ID" value="OGH03326.1"/>
    <property type="molecule type" value="Genomic_DNA"/>
</dbReference>
<dbReference type="GO" id="GO:0003824">
    <property type="term" value="F:catalytic activity"/>
    <property type="evidence" value="ECO:0007669"/>
    <property type="project" value="InterPro"/>
</dbReference>
<evidence type="ECO:0000313" key="9">
    <source>
        <dbReference type="Proteomes" id="UP000177583"/>
    </source>
</evidence>
<evidence type="ECO:0000259" key="7">
    <source>
        <dbReference type="PROSITE" id="PS51918"/>
    </source>
</evidence>
<evidence type="ECO:0000256" key="4">
    <source>
        <dbReference type="ARBA" id="ARBA00022723"/>
    </source>
</evidence>
<keyword evidence="6" id="KW-0411">Iron-sulfur</keyword>
<dbReference type="InterPro" id="IPR005911">
    <property type="entry name" value="YhcC-like"/>
</dbReference>
<dbReference type="Proteomes" id="UP000177583">
    <property type="component" value="Unassembled WGS sequence"/>
</dbReference>
<dbReference type="SFLD" id="SFLDG01086">
    <property type="entry name" value="elongater_protein-like"/>
    <property type="match status" value="1"/>
</dbReference>
<organism evidence="8 9">
    <name type="scientific">Candidatus Lambdaproteobacteria bacterium RIFOXYD2_FULL_56_26</name>
    <dbReference type="NCBI Taxonomy" id="1817773"/>
    <lineage>
        <taxon>Bacteria</taxon>
        <taxon>Pseudomonadati</taxon>
        <taxon>Pseudomonadota</taxon>
        <taxon>Candidatus Lambdaproteobacteria</taxon>
    </lineage>
</organism>
<dbReference type="PROSITE" id="PS51918">
    <property type="entry name" value="RADICAL_SAM"/>
    <property type="match status" value="1"/>
</dbReference>
<dbReference type="GO" id="GO:0046872">
    <property type="term" value="F:metal ion binding"/>
    <property type="evidence" value="ECO:0007669"/>
    <property type="project" value="UniProtKB-KW"/>
</dbReference>
<protein>
    <submittedName>
        <fullName evidence="8">TIGR01212 family radical SAM protein</fullName>
    </submittedName>
</protein>
<dbReference type="SMART" id="SM00729">
    <property type="entry name" value="Elp3"/>
    <property type="match status" value="1"/>
</dbReference>
<name>A0A1F6GYS7_9PROT</name>
<dbReference type="InterPro" id="IPR058240">
    <property type="entry name" value="rSAM_sf"/>
</dbReference>
<keyword evidence="3" id="KW-0949">S-adenosyl-L-methionine</keyword>
<keyword evidence="4" id="KW-0479">Metal-binding</keyword>
<proteinExistence type="predicted"/>
<evidence type="ECO:0000256" key="5">
    <source>
        <dbReference type="ARBA" id="ARBA00023004"/>
    </source>
</evidence>
<keyword evidence="2" id="KW-0004">4Fe-4S</keyword>
<evidence type="ECO:0000256" key="6">
    <source>
        <dbReference type="ARBA" id="ARBA00023014"/>
    </source>
</evidence>
<dbReference type="Pfam" id="PF16199">
    <property type="entry name" value="Radical_SAM_C"/>
    <property type="match status" value="1"/>
</dbReference>
<evidence type="ECO:0000256" key="3">
    <source>
        <dbReference type="ARBA" id="ARBA00022691"/>
    </source>
</evidence>